<feature type="domain" description="Helicase-associated" evidence="1">
    <location>
        <begin position="37"/>
        <end position="100"/>
    </location>
</feature>
<dbReference type="InParanoid" id="G4Z1A8"/>
<name>G4Z1A8_PHYSP</name>
<accession>G4Z1A8</accession>
<dbReference type="GeneID" id="20652914"/>
<dbReference type="RefSeq" id="XP_009520015.1">
    <property type="nucleotide sequence ID" value="XM_009521720.1"/>
</dbReference>
<dbReference type="InterPro" id="IPR005114">
    <property type="entry name" value="Helicase_assoc"/>
</dbReference>
<dbReference type="Pfam" id="PF03457">
    <property type="entry name" value="HA"/>
    <property type="match status" value="1"/>
</dbReference>
<reference evidence="2 3" key="1">
    <citation type="journal article" date="2006" name="Science">
        <title>Phytophthora genome sequences uncover evolutionary origins and mechanisms of pathogenesis.</title>
        <authorList>
            <person name="Tyler B.M."/>
            <person name="Tripathy S."/>
            <person name="Zhang X."/>
            <person name="Dehal P."/>
            <person name="Jiang R.H."/>
            <person name="Aerts A."/>
            <person name="Arredondo F.D."/>
            <person name="Baxter L."/>
            <person name="Bensasson D."/>
            <person name="Beynon J.L."/>
            <person name="Chapman J."/>
            <person name="Damasceno C.M."/>
            <person name="Dorrance A.E."/>
            <person name="Dou D."/>
            <person name="Dickerman A.W."/>
            <person name="Dubchak I.L."/>
            <person name="Garbelotto M."/>
            <person name="Gijzen M."/>
            <person name="Gordon S.G."/>
            <person name="Govers F."/>
            <person name="Grunwald N.J."/>
            <person name="Huang W."/>
            <person name="Ivors K.L."/>
            <person name="Jones R.W."/>
            <person name="Kamoun S."/>
            <person name="Krampis K."/>
            <person name="Lamour K.H."/>
            <person name="Lee M.K."/>
            <person name="McDonald W.H."/>
            <person name="Medina M."/>
            <person name="Meijer H.J."/>
            <person name="Nordberg E.K."/>
            <person name="Maclean D.J."/>
            <person name="Ospina-Giraldo M.D."/>
            <person name="Morris P.F."/>
            <person name="Phuntumart V."/>
            <person name="Putnam N.H."/>
            <person name="Rash S."/>
            <person name="Rose J.K."/>
            <person name="Sakihama Y."/>
            <person name="Salamov A.A."/>
            <person name="Savidor A."/>
            <person name="Scheuring C.F."/>
            <person name="Smith B.M."/>
            <person name="Sobral B.W."/>
            <person name="Terry A."/>
            <person name="Torto-Alalibo T.A."/>
            <person name="Win J."/>
            <person name="Xu Z."/>
            <person name="Zhang H."/>
            <person name="Grigoriev I.V."/>
            <person name="Rokhsar D.S."/>
            <person name="Boore J.L."/>
        </authorList>
    </citation>
    <scope>NUCLEOTIDE SEQUENCE [LARGE SCALE GENOMIC DNA]</scope>
    <source>
        <strain evidence="2 3">P6497</strain>
    </source>
</reference>
<feature type="non-terminal residue" evidence="2">
    <location>
        <position position="1"/>
    </location>
</feature>
<sequence length="245" mass="28586">DPPRFFSSDHDAPQWQKPLALAVYNPVTWQGVVKPSLHTFLQQRKHLMVPVILIAPHGDESWPRAAWGYPLGKHAAWLRKQWREGTISPNKRVELDAMGFAWDFLQCKWDRFILPSLRTFYDLNGHTNVPMMFRVPRSSDWPEHMWDQPLGSYVRGMRYDGGFAKQVRADQVELERLEFSSGLALSGRKRREKRILPALEAFRRLNGHCRVPQRYAVPSDKNWPRLSWDLNLGSVASKIRQGAWF</sequence>
<protein>
    <recommendedName>
        <fullName evidence="1">Helicase-associated domain-containing protein</fullName>
    </recommendedName>
</protein>
<organism evidence="2 3">
    <name type="scientific">Phytophthora sojae (strain P6497)</name>
    <name type="common">Soybean stem and root rot agent</name>
    <name type="synonym">Phytophthora megasperma f. sp. glycines</name>
    <dbReference type="NCBI Taxonomy" id="1094619"/>
    <lineage>
        <taxon>Eukaryota</taxon>
        <taxon>Sar</taxon>
        <taxon>Stramenopiles</taxon>
        <taxon>Oomycota</taxon>
        <taxon>Peronosporomycetes</taxon>
        <taxon>Peronosporales</taxon>
        <taxon>Peronosporaceae</taxon>
        <taxon>Phytophthora</taxon>
    </lineage>
</organism>
<dbReference type="Proteomes" id="UP000002640">
    <property type="component" value="Unassembled WGS sequence"/>
</dbReference>
<keyword evidence="3" id="KW-1185">Reference proteome</keyword>
<dbReference type="EMBL" id="JH159152">
    <property type="protein sequence ID" value="EGZ24727.1"/>
    <property type="molecule type" value="Genomic_DNA"/>
</dbReference>
<dbReference type="KEGG" id="psoj:PHYSODRAFT_450122"/>
<evidence type="ECO:0000313" key="2">
    <source>
        <dbReference type="EMBL" id="EGZ24727.1"/>
    </source>
</evidence>
<dbReference type="PANTHER" id="PTHR37066">
    <property type="entry name" value="HELICASE-ASSOCIATED"/>
    <property type="match status" value="1"/>
</dbReference>
<evidence type="ECO:0000259" key="1">
    <source>
        <dbReference type="Pfam" id="PF03457"/>
    </source>
</evidence>
<dbReference type="PANTHER" id="PTHR37066:SF1">
    <property type="entry name" value="LNS2_PITP DOMAIN-CONTAINING PROTEIN"/>
    <property type="match status" value="1"/>
</dbReference>
<dbReference type="STRING" id="1094619.G4Z1A8"/>
<proteinExistence type="predicted"/>
<dbReference type="AlphaFoldDB" id="G4Z1A8"/>
<feature type="non-terminal residue" evidence="2">
    <location>
        <position position="245"/>
    </location>
</feature>
<gene>
    <name evidence="2" type="ORF">PHYSODRAFT_450122</name>
</gene>
<evidence type="ECO:0000313" key="3">
    <source>
        <dbReference type="Proteomes" id="UP000002640"/>
    </source>
</evidence>